<dbReference type="Pfam" id="PF01758">
    <property type="entry name" value="SBF"/>
    <property type="match status" value="1"/>
</dbReference>
<evidence type="ECO:0000256" key="6">
    <source>
        <dbReference type="ARBA" id="ARBA00022989"/>
    </source>
</evidence>
<evidence type="ECO:0000256" key="7">
    <source>
        <dbReference type="ARBA" id="ARBA00023136"/>
    </source>
</evidence>
<comment type="caution">
    <text evidence="9">The sequence shown here is derived from an EMBL/GenBank/DDBJ whole genome shotgun (WGS) entry which is preliminary data.</text>
</comment>
<dbReference type="STRING" id="1227498.C492_12709"/>
<keyword evidence="7 8" id="KW-0472">Membrane</keyword>
<dbReference type="PANTHER" id="PTHR43057">
    <property type="entry name" value="ARSENITE EFFLUX TRANSPORTER"/>
    <property type="match status" value="1"/>
</dbReference>
<evidence type="ECO:0000256" key="8">
    <source>
        <dbReference type="SAM" id="Phobius"/>
    </source>
</evidence>
<evidence type="ECO:0000313" key="10">
    <source>
        <dbReference type="Proteomes" id="UP000011531"/>
    </source>
</evidence>
<dbReference type="PATRIC" id="fig|1227498.3.peg.2465"/>
<organism evidence="9 10">
    <name type="scientific">Natronococcus jeotgali DSM 18795</name>
    <dbReference type="NCBI Taxonomy" id="1227498"/>
    <lineage>
        <taxon>Archaea</taxon>
        <taxon>Methanobacteriati</taxon>
        <taxon>Methanobacteriota</taxon>
        <taxon>Stenosarchaea group</taxon>
        <taxon>Halobacteria</taxon>
        <taxon>Halobacteriales</taxon>
        <taxon>Natrialbaceae</taxon>
        <taxon>Natronococcus</taxon>
    </lineage>
</organism>
<gene>
    <name evidence="9" type="ORF">C492_12709</name>
</gene>
<feature type="transmembrane region" description="Helical" evidence="8">
    <location>
        <begin position="173"/>
        <end position="195"/>
    </location>
</feature>
<reference evidence="9 10" key="1">
    <citation type="journal article" date="2014" name="PLoS Genet.">
        <title>Phylogenetically driven sequencing of extremely halophilic archaea reveals strategies for static and dynamic osmo-response.</title>
        <authorList>
            <person name="Becker E.A."/>
            <person name="Seitzer P.M."/>
            <person name="Tritt A."/>
            <person name="Larsen D."/>
            <person name="Krusor M."/>
            <person name="Yao A.I."/>
            <person name="Wu D."/>
            <person name="Madern D."/>
            <person name="Eisen J.A."/>
            <person name="Darling A.E."/>
            <person name="Facciotti M.T."/>
        </authorList>
    </citation>
    <scope>NUCLEOTIDE SEQUENCE [LARGE SCALE GENOMIC DNA]</scope>
    <source>
        <strain evidence="9 10">DSM 18795</strain>
    </source>
</reference>
<dbReference type="Gene3D" id="1.20.1530.20">
    <property type="match status" value="1"/>
</dbReference>
<comment type="similarity">
    <text evidence="2">Belongs to the arsenical resistance-3 (ACR3) (TC 2.A.59) family.</text>
</comment>
<dbReference type="InterPro" id="IPR038770">
    <property type="entry name" value="Na+/solute_symporter_sf"/>
</dbReference>
<feature type="transmembrane region" description="Helical" evidence="8">
    <location>
        <begin position="207"/>
        <end position="226"/>
    </location>
</feature>
<evidence type="ECO:0000256" key="3">
    <source>
        <dbReference type="ARBA" id="ARBA00022448"/>
    </source>
</evidence>
<dbReference type="GO" id="GO:0015297">
    <property type="term" value="F:antiporter activity"/>
    <property type="evidence" value="ECO:0007669"/>
    <property type="project" value="InterPro"/>
</dbReference>
<dbReference type="EMBL" id="AOIA01000116">
    <property type="protein sequence ID" value="ELY57782.1"/>
    <property type="molecule type" value="Genomic_DNA"/>
</dbReference>
<protein>
    <submittedName>
        <fullName evidence="9">Bile acid:sodium symporter</fullName>
    </submittedName>
</protein>
<dbReference type="GO" id="GO:0015104">
    <property type="term" value="F:antimonite transmembrane transporter activity"/>
    <property type="evidence" value="ECO:0007669"/>
    <property type="project" value="TreeGrafter"/>
</dbReference>
<dbReference type="InterPro" id="IPR004706">
    <property type="entry name" value="Arsenical-R_Acr3"/>
</dbReference>
<evidence type="ECO:0000256" key="5">
    <source>
        <dbReference type="ARBA" id="ARBA00022692"/>
    </source>
</evidence>
<evidence type="ECO:0000256" key="1">
    <source>
        <dbReference type="ARBA" id="ARBA00004651"/>
    </source>
</evidence>
<keyword evidence="3" id="KW-0813">Transport</keyword>
<feature type="transmembrane region" description="Helical" evidence="8">
    <location>
        <begin position="276"/>
        <end position="293"/>
    </location>
</feature>
<comment type="subcellular location">
    <subcellularLocation>
        <location evidence="1">Cell membrane</location>
        <topology evidence="1">Multi-pass membrane protein</topology>
    </subcellularLocation>
</comment>
<evidence type="ECO:0000256" key="2">
    <source>
        <dbReference type="ARBA" id="ARBA00010110"/>
    </source>
</evidence>
<proteinExistence type="inferred from homology"/>
<keyword evidence="10" id="KW-1185">Reference proteome</keyword>
<dbReference type="GO" id="GO:0005886">
    <property type="term" value="C:plasma membrane"/>
    <property type="evidence" value="ECO:0007669"/>
    <property type="project" value="UniProtKB-SubCell"/>
</dbReference>
<dbReference type="GO" id="GO:0015105">
    <property type="term" value="F:arsenite transmembrane transporter activity"/>
    <property type="evidence" value="ECO:0007669"/>
    <property type="project" value="TreeGrafter"/>
</dbReference>
<name>L9X848_9EURY</name>
<dbReference type="AlphaFoldDB" id="L9X848"/>
<keyword evidence="5 8" id="KW-0812">Transmembrane</keyword>
<dbReference type="InterPro" id="IPR002657">
    <property type="entry name" value="BilAc:Na_symport/Acr3"/>
</dbReference>
<evidence type="ECO:0000256" key="4">
    <source>
        <dbReference type="ARBA" id="ARBA00022475"/>
    </source>
</evidence>
<dbReference type="Proteomes" id="UP000011531">
    <property type="component" value="Unassembled WGS sequence"/>
</dbReference>
<keyword evidence="4" id="KW-1003">Cell membrane</keyword>
<evidence type="ECO:0000313" key="9">
    <source>
        <dbReference type="EMBL" id="ELY57782.1"/>
    </source>
</evidence>
<feature type="transmembrane region" description="Helical" evidence="8">
    <location>
        <begin position="109"/>
        <end position="127"/>
    </location>
</feature>
<sequence length="402" mass="43429">MFTVALEGVEQRRHAALDLVALLARRSTRATRSGLHRPDDERRSRTAIVTTVSASAAFPANPIHDPNPYSAVPARRHTVDAFERYQSVFVLAAIVVGLALGQLEGAPAVADALILPFLMVMLFGAFAGTPLSKLRSAFGNRRVAGSSLLVNFVWNPLLAVGLGAVFLRDHPALWVGLLMLMVTPCTDWYLIFTDIADGDVPLATSILPYNLVLQLVLLPVYLYVFAGELVELPLALLLESVALVSVVPLVLAGIARKGLVRWRGDRWFNRTFLPKLGPTQIVFLSLAIGAMFASQGQAVLENPGLLALLAVPVIAFYALNLAIGFGIGRILSFSYGEMVCFNNTILSRNSPTALAIAVVAFPHEPLIPLALVIGPLLELPLLGLIAQIHTGIADRDWWPTRS</sequence>
<feature type="transmembrane region" description="Helical" evidence="8">
    <location>
        <begin position="148"/>
        <end position="167"/>
    </location>
</feature>
<accession>L9X848</accession>
<dbReference type="PANTHER" id="PTHR43057:SF1">
    <property type="entry name" value="ARSENICAL-RESISTANCE PROTEIN 3"/>
    <property type="match status" value="1"/>
</dbReference>
<feature type="transmembrane region" description="Helical" evidence="8">
    <location>
        <begin position="305"/>
        <end position="328"/>
    </location>
</feature>
<feature type="transmembrane region" description="Helical" evidence="8">
    <location>
        <begin position="85"/>
        <end position="103"/>
    </location>
</feature>
<keyword evidence="6 8" id="KW-1133">Transmembrane helix</keyword>
<feature type="transmembrane region" description="Helical" evidence="8">
    <location>
        <begin position="232"/>
        <end position="255"/>
    </location>
</feature>